<dbReference type="EMBL" id="CAJNOJ010000910">
    <property type="protein sequence ID" value="CAF1532991.1"/>
    <property type="molecule type" value="Genomic_DNA"/>
</dbReference>
<organism evidence="1 2">
    <name type="scientific">Adineta ricciae</name>
    <name type="common">Rotifer</name>
    <dbReference type="NCBI Taxonomy" id="249248"/>
    <lineage>
        <taxon>Eukaryota</taxon>
        <taxon>Metazoa</taxon>
        <taxon>Spiralia</taxon>
        <taxon>Gnathifera</taxon>
        <taxon>Rotifera</taxon>
        <taxon>Eurotatoria</taxon>
        <taxon>Bdelloidea</taxon>
        <taxon>Adinetida</taxon>
        <taxon>Adinetidae</taxon>
        <taxon>Adineta</taxon>
    </lineage>
</organism>
<dbReference type="AlphaFoldDB" id="A0A815VK00"/>
<feature type="non-terminal residue" evidence="1">
    <location>
        <position position="1"/>
    </location>
</feature>
<sequence>MLFYIFSQVNSADVCDNRFNAFLNSWAQNISSDEYIRSVETEFRDDYQTLVHQCFAKTSDDPNKCVLSDNELNGDVYGDDGPLMGCGQCQKIVKQLRANYLKINYTTRKCIDINLFNIVSSQLQSCTRNKLNDSDFIFTNQESLAHSVPLEIINIAEQAMSNRIMANSRLDACKIRNPEKWAMTNLCMKNGRSDMYHTQCIIQKASKISNVPTKCNKRFKDVKQATCNCIAEVREDWRNEIMNIKYSIVNALKDHKCPTDIEQIGNWIRHYNLVSMQCLGKDSQAAIMKTITTWCNENISKDNSGISQCRHLLFQQLFLLTVQTRITTILQCTTQFTSQIDMSH</sequence>
<gene>
    <name evidence="1" type="ORF">EDS130_LOCUS44725</name>
</gene>
<evidence type="ECO:0000313" key="2">
    <source>
        <dbReference type="Proteomes" id="UP000663852"/>
    </source>
</evidence>
<evidence type="ECO:0000313" key="1">
    <source>
        <dbReference type="EMBL" id="CAF1532991.1"/>
    </source>
</evidence>
<dbReference type="OrthoDB" id="10610759at2759"/>
<protein>
    <submittedName>
        <fullName evidence="1">Uncharacterized protein</fullName>
    </submittedName>
</protein>
<reference evidence="1" key="1">
    <citation type="submission" date="2021-02" db="EMBL/GenBank/DDBJ databases">
        <authorList>
            <person name="Nowell W R."/>
        </authorList>
    </citation>
    <scope>NUCLEOTIDE SEQUENCE</scope>
</reference>
<proteinExistence type="predicted"/>
<accession>A0A815VK00</accession>
<name>A0A815VK00_ADIRI</name>
<dbReference type="Proteomes" id="UP000663852">
    <property type="component" value="Unassembled WGS sequence"/>
</dbReference>
<comment type="caution">
    <text evidence="1">The sequence shown here is derived from an EMBL/GenBank/DDBJ whole genome shotgun (WGS) entry which is preliminary data.</text>
</comment>
<feature type="non-terminal residue" evidence="1">
    <location>
        <position position="344"/>
    </location>
</feature>